<evidence type="ECO:0000313" key="1">
    <source>
        <dbReference type="EMBL" id="SHK64710.1"/>
    </source>
</evidence>
<reference evidence="2" key="1">
    <citation type="submission" date="2016-11" db="EMBL/GenBank/DDBJ databases">
        <authorList>
            <person name="Varghese N."/>
            <person name="Submissions S."/>
        </authorList>
    </citation>
    <scope>NUCLEOTIDE SEQUENCE [LARGE SCALE GENOMIC DNA]</scope>
    <source>
        <strain evidence="2">CGMCC 1.10835</strain>
    </source>
</reference>
<keyword evidence="1" id="KW-0418">Kinase</keyword>
<keyword evidence="2" id="KW-1185">Reference proteome</keyword>
<gene>
    <name evidence="1" type="ORF">SAMN05216369_2620</name>
</gene>
<sequence>MAGVFTKHNGAGYADALICEAEGLDSLRAALRDAGVFCIRVPEVRSVGETEMEIEAIDSGAATTATFQMLGDGLAQMHKSPKLQYGWGGDNYIGLSPQPNRWSATWVYHYLNHYNLFGSGYLEGCRRGFLMVKQVAGHL</sequence>
<dbReference type="OrthoDB" id="5291879at2"/>
<keyword evidence="1" id="KW-0808">Transferase</keyword>
<dbReference type="Gene3D" id="3.90.1200.10">
    <property type="match status" value="1"/>
</dbReference>
<evidence type="ECO:0000313" key="2">
    <source>
        <dbReference type="Proteomes" id="UP000184497"/>
    </source>
</evidence>
<dbReference type="GO" id="GO:0016301">
    <property type="term" value="F:kinase activity"/>
    <property type="evidence" value="ECO:0007669"/>
    <property type="project" value="UniProtKB-KW"/>
</dbReference>
<dbReference type="EMBL" id="FRAQ01000002">
    <property type="protein sequence ID" value="SHK64710.1"/>
    <property type="molecule type" value="Genomic_DNA"/>
</dbReference>
<dbReference type="InterPro" id="IPR016477">
    <property type="entry name" value="Fructo-/Ketosamine-3-kinase"/>
</dbReference>
<name>A0A1M6U6B7_9GAMM</name>
<dbReference type="PANTHER" id="PTHR12149">
    <property type="entry name" value="FRUCTOSAMINE 3 KINASE-RELATED PROTEIN"/>
    <property type="match status" value="1"/>
</dbReference>
<dbReference type="RefSeq" id="WP_072798330.1">
    <property type="nucleotide sequence ID" value="NZ_FRAQ01000002.1"/>
</dbReference>
<dbReference type="STRING" id="564117.SAMN05216369_2620"/>
<dbReference type="Proteomes" id="UP000184497">
    <property type="component" value="Unassembled WGS sequence"/>
</dbReference>
<dbReference type="Pfam" id="PF03881">
    <property type="entry name" value="Fructosamin_kin"/>
    <property type="match status" value="1"/>
</dbReference>
<organism evidence="1 2">
    <name type="scientific">Marinobacter antarcticus</name>
    <dbReference type="NCBI Taxonomy" id="564117"/>
    <lineage>
        <taxon>Bacteria</taxon>
        <taxon>Pseudomonadati</taxon>
        <taxon>Pseudomonadota</taxon>
        <taxon>Gammaproteobacteria</taxon>
        <taxon>Pseudomonadales</taxon>
        <taxon>Marinobacteraceae</taxon>
        <taxon>Marinobacter</taxon>
    </lineage>
</organism>
<dbReference type="PANTHER" id="PTHR12149:SF8">
    <property type="entry name" value="PROTEIN-RIBULOSAMINE 3-KINASE"/>
    <property type="match status" value="1"/>
</dbReference>
<accession>A0A1M6U6B7</accession>
<protein>
    <submittedName>
        <fullName evidence="1">Fructosamine kinase</fullName>
    </submittedName>
</protein>
<proteinExistence type="predicted"/>
<dbReference type="AlphaFoldDB" id="A0A1M6U6B7"/>